<evidence type="ECO:0000313" key="2">
    <source>
        <dbReference type="Proteomes" id="UP000266861"/>
    </source>
</evidence>
<organism evidence="1 2">
    <name type="scientific">Diversispora epigaea</name>
    <dbReference type="NCBI Taxonomy" id="1348612"/>
    <lineage>
        <taxon>Eukaryota</taxon>
        <taxon>Fungi</taxon>
        <taxon>Fungi incertae sedis</taxon>
        <taxon>Mucoromycota</taxon>
        <taxon>Glomeromycotina</taxon>
        <taxon>Glomeromycetes</taxon>
        <taxon>Diversisporales</taxon>
        <taxon>Diversisporaceae</taxon>
        <taxon>Diversispora</taxon>
    </lineage>
</organism>
<evidence type="ECO:0000313" key="1">
    <source>
        <dbReference type="EMBL" id="RHZ90258.1"/>
    </source>
</evidence>
<dbReference type="AlphaFoldDB" id="A0A397JTG9"/>
<keyword evidence="2" id="KW-1185">Reference proteome</keyword>
<comment type="caution">
    <text evidence="1">The sequence shown here is derived from an EMBL/GenBank/DDBJ whole genome shotgun (WGS) entry which is preliminary data.</text>
</comment>
<proteinExistence type="predicted"/>
<protein>
    <submittedName>
        <fullName evidence="1">Uncharacterized protein</fullName>
    </submittedName>
</protein>
<sequence>MKGQWFYIKQLSKKSLCLKGPPVFDKDNQVLGILQNKSDAYVIPIHLIREHDQAEFKLIEDADVNQYSVSKLGQNLFYRRLKINKITLKGPDNSLRSWSVNRNINQDNNYNTKNQKDSSFHNTFTADIVTSCIKTNNLLTVSEEIGKT</sequence>
<dbReference type="EMBL" id="PQFF01000001">
    <property type="protein sequence ID" value="RHZ90258.1"/>
    <property type="molecule type" value="Genomic_DNA"/>
</dbReference>
<gene>
    <name evidence="1" type="ORF">Glove_1g32</name>
</gene>
<accession>A0A397JTG9</accession>
<name>A0A397JTG9_9GLOM</name>
<dbReference type="Proteomes" id="UP000266861">
    <property type="component" value="Unassembled WGS sequence"/>
</dbReference>
<reference evidence="1 2" key="1">
    <citation type="submission" date="2018-08" db="EMBL/GenBank/DDBJ databases">
        <title>Genome and evolution of the arbuscular mycorrhizal fungus Diversispora epigaea (formerly Glomus versiforme) and its bacterial endosymbionts.</title>
        <authorList>
            <person name="Sun X."/>
            <person name="Fei Z."/>
            <person name="Harrison M."/>
        </authorList>
    </citation>
    <scope>NUCLEOTIDE SEQUENCE [LARGE SCALE GENOMIC DNA]</scope>
    <source>
        <strain evidence="1 2">IT104</strain>
    </source>
</reference>